<organism evidence="1">
    <name type="scientific">Podoviridae sp. ctBev14</name>
    <dbReference type="NCBI Taxonomy" id="2823556"/>
    <lineage>
        <taxon>Viruses</taxon>
        <taxon>Duplodnaviria</taxon>
        <taxon>Heunggongvirae</taxon>
        <taxon>Uroviricota</taxon>
        <taxon>Caudoviricetes</taxon>
    </lineage>
</organism>
<sequence>MLLGLPSQMGIKVNFDLAQYISFDSSSTKYYLHYSPMLQTYDLKNGNFHICSEDITEYYKDLKNSIKKEIANYCFTEDKIYVAYINKSIFYSLRVGVYEHQSKLLREKWQSTTQQNNYKKLNIG</sequence>
<proteinExistence type="predicted"/>
<reference evidence="1" key="1">
    <citation type="journal article" date="2021" name="Proc. Natl. Acad. Sci. U.S.A.">
        <title>A Catalog of Tens of Thousands of Viruses from Human Metagenomes Reveals Hidden Associations with Chronic Diseases.</title>
        <authorList>
            <person name="Tisza M.J."/>
            <person name="Buck C.B."/>
        </authorList>
    </citation>
    <scope>NUCLEOTIDE SEQUENCE</scope>
    <source>
        <strain evidence="1">CtBev14</strain>
    </source>
</reference>
<name>A0A8S5LAW8_9CAUD</name>
<evidence type="ECO:0000313" key="1">
    <source>
        <dbReference type="EMBL" id="DAD67081.1"/>
    </source>
</evidence>
<protein>
    <submittedName>
        <fullName evidence="1">Uncharacterized protein</fullName>
    </submittedName>
</protein>
<dbReference type="EMBL" id="BK014667">
    <property type="protein sequence ID" value="DAD67081.1"/>
    <property type="molecule type" value="Genomic_DNA"/>
</dbReference>
<accession>A0A8S5LAW8</accession>